<keyword evidence="5" id="KW-0408">Iron</keyword>
<evidence type="ECO:0008006" key="9">
    <source>
        <dbReference type="Google" id="ProtNLM"/>
    </source>
</evidence>
<dbReference type="InterPro" id="IPR036396">
    <property type="entry name" value="Cyt_P450_sf"/>
</dbReference>
<dbReference type="GO" id="GO:0016705">
    <property type="term" value="F:oxidoreductase activity, acting on paired donors, with incorporation or reduction of molecular oxygen"/>
    <property type="evidence" value="ECO:0007669"/>
    <property type="project" value="InterPro"/>
</dbReference>
<accession>A0AAV5J230</accession>
<dbReference type="Proteomes" id="UP001054252">
    <property type="component" value="Unassembled WGS sequence"/>
</dbReference>
<evidence type="ECO:0000256" key="6">
    <source>
        <dbReference type="ARBA" id="ARBA00023033"/>
    </source>
</evidence>
<name>A0AAV5J230_9ROSI</name>
<evidence type="ECO:0000256" key="2">
    <source>
        <dbReference type="ARBA" id="ARBA00022617"/>
    </source>
</evidence>
<evidence type="ECO:0000313" key="8">
    <source>
        <dbReference type="Proteomes" id="UP001054252"/>
    </source>
</evidence>
<organism evidence="7 8">
    <name type="scientific">Rubroshorea leprosula</name>
    <dbReference type="NCBI Taxonomy" id="152421"/>
    <lineage>
        <taxon>Eukaryota</taxon>
        <taxon>Viridiplantae</taxon>
        <taxon>Streptophyta</taxon>
        <taxon>Embryophyta</taxon>
        <taxon>Tracheophyta</taxon>
        <taxon>Spermatophyta</taxon>
        <taxon>Magnoliopsida</taxon>
        <taxon>eudicotyledons</taxon>
        <taxon>Gunneridae</taxon>
        <taxon>Pentapetalae</taxon>
        <taxon>rosids</taxon>
        <taxon>malvids</taxon>
        <taxon>Malvales</taxon>
        <taxon>Dipterocarpaceae</taxon>
        <taxon>Rubroshorea</taxon>
    </lineage>
</organism>
<keyword evidence="8" id="KW-1185">Reference proteome</keyword>
<comment type="caution">
    <text evidence="7">The sequence shown here is derived from an EMBL/GenBank/DDBJ whole genome shotgun (WGS) entry which is preliminary data.</text>
</comment>
<keyword evidence="4" id="KW-0560">Oxidoreductase</keyword>
<gene>
    <name evidence="7" type="ORF">SLEP1_g16665</name>
</gene>
<evidence type="ECO:0000256" key="4">
    <source>
        <dbReference type="ARBA" id="ARBA00023002"/>
    </source>
</evidence>
<dbReference type="PANTHER" id="PTHR47947">
    <property type="entry name" value="CYTOCHROME P450 82C3-RELATED"/>
    <property type="match status" value="1"/>
</dbReference>
<keyword evidence="2" id="KW-0349">Heme</keyword>
<comment type="similarity">
    <text evidence="1">Belongs to the cytochrome P450 family.</text>
</comment>
<protein>
    <recommendedName>
        <fullName evidence="9">Cytochrome P450</fullName>
    </recommendedName>
</protein>
<evidence type="ECO:0000256" key="1">
    <source>
        <dbReference type="ARBA" id="ARBA00010617"/>
    </source>
</evidence>
<dbReference type="PANTHER" id="PTHR47947:SF60">
    <property type="entry name" value="CYTOCHROME P450"/>
    <property type="match status" value="1"/>
</dbReference>
<evidence type="ECO:0000256" key="5">
    <source>
        <dbReference type="ARBA" id="ARBA00023004"/>
    </source>
</evidence>
<evidence type="ECO:0000256" key="3">
    <source>
        <dbReference type="ARBA" id="ARBA00022723"/>
    </source>
</evidence>
<proteinExistence type="inferred from homology"/>
<dbReference type="GO" id="GO:0004497">
    <property type="term" value="F:monooxygenase activity"/>
    <property type="evidence" value="ECO:0007669"/>
    <property type="project" value="UniProtKB-KW"/>
</dbReference>
<dbReference type="GO" id="GO:0020037">
    <property type="term" value="F:heme binding"/>
    <property type="evidence" value="ECO:0007669"/>
    <property type="project" value="InterPro"/>
</dbReference>
<sequence length="140" mass="16672">MSDNCESLVWSPYGHNWRNLRRIASIEILSNSRLQMLSSRRIDEVRLLMRNLLGIQDKPVNLRTVLLELTLNVMMRMIARKRYYGENVADAEEASRFRVHRAKMRKVISVTSNGDFLPWLKSKRLEQRMIECQQNKEDFF</sequence>
<dbReference type="AlphaFoldDB" id="A0AAV5J230"/>
<dbReference type="EMBL" id="BPVZ01000022">
    <property type="protein sequence ID" value="GKV04513.1"/>
    <property type="molecule type" value="Genomic_DNA"/>
</dbReference>
<reference evidence="7 8" key="1">
    <citation type="journal article" date="2021" name="Commun. Biol.">
        <title>The genome of Shorea leprosula (Dipterocarpaceae) highlights the ecological relevance of drought in aseasonal tropical rainforests.</title>
        <authorList>
            <person name="Ng K.K.S."/>
            <person name="Kobayashi M.J."/>
            <person name="Fawcett J.A."/>
            <person name="Hatakeyama M."/>
            <person name="Paape T."/>
            <person name="Ng C.H."/>
            <person name="Ang C.C."/>
            <person name="Tnah L.H."/>
            <person name="Lee C.T."/>
            <person name="Nishiyama T."/>
            <person name="Sese J."/>
            <person name="O'Brien M.J."/>
            <person name="Copetti D."/>
            <person name="Mohd Noor M.I."/>
            <person name="Ong R.C."/>
            <person name="Putra M."/>
            <person name="Sireger I.Z."/>
            <person name="Indrioko S."/>
            <person name="Kosugi Y."/>
            <person name="Izuno A."/>
            <person name="Isagi Y."/>
            <person name="Lee S.L."/>
            <person name="Shimizu K.K."/>
        </authorList>
    </citation>
    <scope>NUCLEOTIDE SEQUENCE [LARGE SCALE GENOMIC DNA]</scope>
    <source>
        <strain evidence="7">214</strain>
    </source>
</reference>
<keyword evidence="3" id="KW-0479">Metal-binding</keyword>
<dbReference type="Gene3D" id="1.10.630.10">
    <property type="entry name" value="Cytochrome P450"/>
    <property type="match status" value="1"/>
</dbReference>
<dbReference type="SUPFAM" id="SSF48264">
    <property type="entry name" value="Cytochrome P450"/>
    <property type="match status" value="1"/>
</dbReference>
<dbReference type="InterPro" id="IPR050651">
    <property type="entry name" value="Plant_Cytochrome_P450_Monoox"/>
</dbReference>
<dbReference type="GO" id="GO:0005506">
    <property type="term" value="F:iron ion binding"/>
    <property type="evidence" value="ECO:0007669"/>
    <property type="project" value="InterPro"/>
</dbReference>
<keyword evidence="6" id="KW-0503">Monooxygenase</keyword>
<evidence type="ECO:0000313" key="7">
    <source>
        <dbReference type="EMBL" id="GKV04513.1"/>
    </source>
</evidence>